<reference evidence="3" key="1">
    <citation type="submission" date="2017-08" db="EMBL/GenBank/DDBJ databases">
        <authorList>
            <person name="Polle J.E."/>
            <person name="Barry K."/>
            <person name="Cushman J."/>
            <person name="Schmutz J."/>
            <person name="Tran D."/>
            <person name="Hathwaick L.T."/>
            <person name="Yim W.C."/>
            <person name="Jenkins J."/>
            <person name="Mckie-Krisberg Z.M."/>
            <person name="Prochnik S."/>
            <person name="Lindquist E."/>
            <person name="Dockter R.B."/>
            <person name="Adam C."/>
            <person name="Molina H."/>
            <person name="Bunkerborg J."/>
            <person name="Jin E."/>
            <person name="Buchheim M."/>
            <person name="Magnuson J."/>
        </authorList>
    </citation>
    <scope>NUCLEOTIDE SEQUENCE</scope>
    <source>
        <strain evidence="3">CCAP 19/18</strain>
    </source>
</reference>
<proteinExistence type="predicted"/>
<keyword evidence="4" id="KW-1185">Reference proteome</keyword>
<evidence type="ECO:0000259" key="2">
    <source>
        <dbReference type="Pfam" id="PF01612"/>
    </source>
</evidence>
<dbReference type="Gene3D" id="3.30.420.10">
    <property type="entry name" value="Ribonuclease H-like superfamily/Ribonuclease H"/>
    <property type="match status" value="1"/>
</dbReference>
<dbReference type="EMBL" id="MU069627">
    <property type="protein sequence ID" value="KAF5837133.1"/>
    <property type="molecule type" value="Genomic_DNA"/>
</dbReference>
<feature type="compositionally biased region" description="Low complexity" evidence="1">
    <location>
        <begin position="119"/>
        <end position="137"/>
    </location>
</feature>
<feature type="region of interest" description="Disordered" evidence="1">
    <location>
        <begin position="115"/>
        <end position="146"/>
    </location>
</feature>
<evidence type="ECO:0000313" key="3">
    <source>
        <dbReference type="EMBL" id="KAF5837133.1"/>
    </source>
</evidence>
<dbReference type="SUPFAM" id="SSF53098">
    <property type="entry name" value="Ribonuclease H-like"/>
    <property type="match status" value="1"/>
</dbReference>
<dbReference type="InterPro" id="IPR002562">
    <property type="entry name" value="3'-5'_exonuclease_dom"/>
</dbReference>
<evidence type="ECO:0000313" key="4">
    <source>
        <dbReference type="Proteomes" id="UP000815325"/>
    </source>
</evidence>
<evidence type="ECO:0000256" key="1">
    <source>
        <dbReference type="SAM" id="MobiDB-lite"/>
    </source>
</evidence>
<name>A0ABQ7GRA3_DUNSA</name>
<comment type="caution">
    <text evidence="3">The sequence shown here is derived from an EMBL/GenBank/DDBJ whole genome shotgun (WGS) entry which is preliminary data.</text>
</comment>
<gene>
    <name evidence="3" type="ORF">DUNSADRAFT_4810</name>
</gene>
<dbReference type="Pfam" id="PF01612">
    <property type="entry name" value="DNA_pol_A_exo1"/>
    <property type="match status" value="1"/>
</dbReference>
<accession>A0ABQ7GRA3</accession>
<sequence length="207" mass="21831">MQKVAEASGITRVGLNSLAIQVLGAPEGWVKGSKSVTQSKWSKALSDRQISYAATDAFMAADVYKQLRLLHHADPPAHCAFCSQPLLGRSPTSQIRCPIPGCRRRLRAPIQMEVGAGRSGSSSSGNSDISSSGSSSSGDEEGSEGGSGALDAYNVWATPTFTSVKGYQKHLALHQEEVAKDPKLGQVVEKTCVQCGRSQFLLGSAHA</sequence>
<organism evidence="3 4">
    <name type="scientific">Dunaliella salina</name>
    <name type="common">Green alga</name>
    <name type="synonym">Protococcus salinus</name>
    <dbReference type="NCBI Taxonomy" id="3046"/>
    <lineage>
        <taxon>Eukaryota</taxon>
        <taxon>Viridiplantae</taxon>
        <taxon>Chlorophyta</taxon>
        <taxon>core chlorophytes</taxon>
        <taxon>Chlorophyceae</taxon>
        <taxon>CS clade</taxon>
        <taxon>Chlamydomonadales</taxon>
        <taxon>Dunaliellaceae</taxon>
        <taxon>Dunaliella</taxon>
    </lineage>
</organism>
<feature type="domain" description="3'-5' exonuclease" evidence="2">
    <location>
        <begin position="7"/>
        <end position="68"/>
    </location>
</feature>
<protein>
    <recommendedName>
        <fullName evidence="2">3'-5' exonuclease domain-containing protein</fullName>
    </recommendedName>
</protein>
<dbReference type="InterPro" id="IPR012337">
    <property type="entry name" value="RNaseH-like_sf"/>
</dbReference>
<dbReference type="InterPro" id="IPR036397">
    <property type="entry name" value="RNaseH_sf"/>
</dbReference>
<dbReference type="Proteomes" id="UP000815325">
    <property type="component" value="Unassembled WGS sequence"/>
</dbReference>